<evidence type="ECO:0000313" key="1">
    <source>
        <dbReference type="EMBL" id="RNA07544.1"/>
    </source>
</evidence>
<protein>
    <submittedName>
        <fullName evidence="1">Uncharacterized protein</fullName>
    </submittedName>
</protein>
<reference evidence="1 2" key="1">
    <citation type="journal article" date="2018" name="Sci. Rep.">
        <title>Genomic signatures of local adaptation to the degree of environmental predictability in rotifers.</title>
        <authorList>
            <person name="Franch-Gras L."/>
            <person name="Hahn C."/>
            <person name="Garcia-Roger E.M."/>
            <person name="Carmona M.J."/>
            <person name="Serra M."/>
            <person name="Gomez A."/>
        </authorList>
    </citation>
    <scope>NUCLEOTIDE SEQUENCE [LARGE SCALE GENOMIC DNA]</scope>
    <source>
        <strain evidence="1">HYR1</strain>
    </source>
</reference>
<accession>A0A3M7Q8P9</accession>
<keyword evidence="2" id="KW-1185">Reference proteome</keyword>
<feature type="non-terminal residue" evidence="1">
    <location>
        <position position="1"/>
    </location>
</feature>
<name>A0A3M7Q8P9_BRAPC</name>
<dbReference type="AlphaFoldDB" id="A0A3M7Q8P9"/>
<organism evidence="1 2">
    <name type="scientific">Brachionus plicatilis</name>
    <name type="common">Marine rotifer</name>
    <name type="synonym">Brachionus muelleri</name>
    <dbReference type="NCBI Taxonomy" id="10195"/>
    <lineage>
        <taxon>Eukaryota</taxon>
        <taxon>Metazoa</taxon>
        <taxon>Spiralia</taxon>
        <taxon>Gnathifera</taxon>
        <taxon>Rotifera</taxon>
        <taxon>Eurotatoria</taxon>
        <taxon>Monogononta</taxon>
        <taxon>Pseudotrocha</taxon>
        <taxon>Ploima</taxon>
        <taxon>Brachionidae</taxon>
        <taxon>Brachionus</taxon>
    </lineage>
</organism>
<sequence>SFIKFEHNSKKTLILYHKILFTTITYFWPKIVESHTCLITFGRELAKFFENSNSKEKINFFLSNYLTCHI</sequence>
<dbReference type="EMBL" id="REGN01007004">
    <property type="protein sequence ID" value="RNA07544.1"/>
    <property type="molecule type" value="Genomic_DNA"/>
</dbReference>
<evidence type="ECO:0000313" key="2">
    <source>
        <dbReference type="Proteomes" id="UP000276133"/>
    </source>
</evidence>
<comment type="caution">
    <text evidence="1">The sequence shown here is derived from an EMBL/GenBank/DDBJ whole genome shotgun (WGS) entry which is preliminary data.</text>
</comment>
<gene>
    <name evidence="1" type="ORF">BpHYR1_042784</name>
</gene>
<dbReference type="Proteomes" id="UP000276133">
    <property type="component" value="Unassembled WGS sequence"/>
</dbReference>
<proteinExistence type="predicted"/>